<feature type="compositionally biased region" description="Basic residues" evidence="1">
    <location>
        <begin position="17"/>
        <end position="30"/>
    </location>
</feature>
<gene>
    <name evidence="2 4 5" type="ORF">SRAE_0000067200</name>
</gene>
<organism evidence="2">
    <name type="scientific">Strongyloides ratti</name>
    <name type="common">Parasitic roundworm</name>
    <dbReference type="NCBI Taxonomy" id="34506"/>
    <lineage>
        <taxon>Eukaryota</taxon>
        <taxon>Metazoa</taxon>
        <taxon>Ecdysozoa</taxon>
        <taxon>Nematoda</taxon>
        <taxon>Chromadorea</taxon>
        <taxon>Rhabditida</taxon>
        <taxon>Tylenchina</taxon>
        <taxon>Panagrolaimomorpha</taxon>
        <taxon>Strongyloidoidea</taxon>
        <taxon>Strongyloididae</taxon>
        <taxon>Strongyloides</taxon>
    </lineage>
</organism>
<reference evidence="2" key="1">
    <citation type="submission" date="2014-09" db="EMBL/GenBank/DDBJ databases">
        <authorList>
            <person name="Aslett A.Martin."/>
        </authorList>
    </citation>
    <scope>NUCLEOTIDE SEQUENCE</scope>
    <source>
        <strain evidence="2">ED321 Heterogonic</strain>
    </source>
</reference>
<dbReference type="RefSeq" id="XP_024500760.1">
    <property type="nucleotide sequence ID" value="XM_024646594.1"/>
</dbReference>
<protein>
    <submittedName>
        <fullName evidence="2 4">Uncharacterized protein</fullName>
    </submittedName>
</protein>
<dbReference type="CTD" id="36373919"/>
<accession>A0A090KVV5</accession>
<evidence type="ECO:0000313" key="3">
    <source>
        <dbReference type="Proteomes" id="UP000035682"/>
    </source>
</evidence>
<name>A0A090KVV5_STRRB</name>
<dbReference type="WormBase" id="SRAE_0000067200">
    <property type="protein sequence ID" value="SRP00662"/>
    <property type="gene ID" value="WBGene00256421"/>
</dbReference>
<reference evidence="3" key="2">
    <citation type="submission" date="2014-09" db="EMBL/GenBank/DDBJ databases">
        <authorList>
            <person name="Martin A.A."/>
        </authorList>
    </citation>
    <scope>NUCLEOTIDE SEQUENCE</scope>
    <source>
        <strain evidence="3">ED321</strain>
    </source>
</reference>
<keyword evidence="3" id="KW-1185">Reference proteome</keyword>
<dbReference type="Proteomes" id="UP000035682">
    <property type="component" value="Unplaced"/>
</dbReference>
<sequence length="166" mass="19746">MLNKDPKNKLEISREHRAMKKPGRFKKTSKNLIKSKKKLGRPKKALIHYKSAAINNKRSGRPKKVKQNAEVNYNQRKNVEISTSTRKPERIKIVDKEKDNEKYKTCVKLRNGYIKNKENFKIGTYIQDIDVNLDKFSKRNSNILKIILIIYNWTKIARKYHENYKN</sequence>
<feature type="compositionally biased region" description="Basic and acidic residues" evidence="1">
    <location>
        <begin position="1"/>
        <end position="16"/>
    </location>
</feature>
<dbReference type="EMBL" id="LN609411">
    <property type="protein sequence ID" value="CEF61551.1"/>
    <property type="molecule type" value="Genomic_DNA"/>
</dbReference>
<evidence type="ECO:0000313" key="2">
    <source>
        <dbReference type="EMBL" id="CEF61551.1"/>
    </source>
</evidence>
<evidence type="ECO:0000256" key="1">
    <source>
        <dbReference type="SAM" id="MobiDB-lite"/>
    </source>
</evidence>
<evidence type="ECO:0000313" key="4">
    <source>
        <dbReference type="WBParaSite" id="SRAE_0000067200.1"/>
    </source>
</evidence>
<dbReference type="GeneID" id="36373919"/>
<dbReference type="AlphaFoldDB" id="A0A090KVV5"/>
<proteinExistence type="predicted"/>
<feature type="region of interest" description="Disordered" evidence="1">
    <location>
        <begin position="1"/>
        <end position="30"/>
    </location>
</feature>
<dbReference type="WBParaSite" id="SRAE_0000067200.1">
    <property type="protein sequence ID" value="SRAE_0000067200.1"/>
    <property type="gene ID" value="WBGene00256421"/>
</dbReference>
<reference evidence="4" key="3">
    <citation type="submission" date="2020-12" db="UniProtKB">
        <authorList>
            <consortium name="WormBaseParasite"/>
        </authorList>
    </citation>
    <scope>IDENTIFICATION</scope>
</reference>
<evidence type="ECO:0000313" key="5">
    <source>
        <dbReference type="WormBase" id="SRAE_0000067200"/>
    </source>
</evidence>